<organism evidence="1 2">
    <name type="scientific">Rosenbergiella nectarea</name>
    <dbReference type="NCBI Taxonomy" id="988801"/>
    <lineage>
        <taxon>Bacteria</taxon>
        <taxon>Pseudomonadati</taxon>
        <taxon>Pseudomonadota</taxon>
        <taxon>Gammaproteobacteria</taxon>
        <taxon>Enterobacterales</taxon>
        <taxon>Erwiniaceae</taxon>
        <taxon>Rosenbergiella</taxon>
    </lineage>
</organism>
<evidence type="ECO:0000313" key="1">
    <source>
        <dbReference type="EMBL" id="SER08422.1"/>
    </source>
</evidence>
<evidence type="ECO:0000313" key="2">
    <source>
        <dbReference type="Proteomes" id="UP000242515"/>
    </source>
</evidence>
<dbReference type="Proteomes" id="UP000242515">
    <property type="component" value="Unassembled WGS sequence"/>
</dbReference>
<dbReference type="PANTHER" id="PTHR35893">
    <property type="entry name" value="INNER MEMBRANE PROTEIN-RELATED"/>
    <property type="match status" value="1"/>
</dbReference>
<reference evidence="2" key="1">
    <citation type="submission" date="2016-10" db="EMBL/GenBank/DDBJ databases">
        <authorList>
            <person name="Varghese N."/>
            <person name="Submissions S."/>
        </authorList>
    </citation>
    <scope>NUCLEOTIDE SEQUENCE [LARGE SCALE GENOMIC DNA]</scope>
    <source>
        <strain evidence="2">8N4</strain>
    </source>
</reference>
<dbReference type="InterPro" id="IPR010279">
    <property type="entry name" value="YqjD/ElaB"/>
</dbReference>
<keyword evidence="2" id="KW-1185">Reference proteome</keyword>
<name>A0A1H9LAC3_9GAMM</name>
<dbReference type="OrthoDB" id="6637406at2"/>
<proteinExistence type="predicted"/>
<dbReference type="RefSeq" id="WP_092677442.1">
    <property type="nucleotide sequence ID" value="NZ_FOGC01000011.1"/>
</dbReference>
<accession>A0A1H9LAC3</accession>
<dbReference type="EMBL" id="FOGC01000011">
    <property type="protein sequence ID" value="SER08422.1"/>
    <property type="molecule type" value="Genomic_DNA"/>
</dbReference>
<sequence>MSKKQQQEQLQQQLSALAESVEALLAAEVDLTDTYYLGVKAKAEQALDHARESLEANKEGLIARSRRRARCVNQFVTECPWRTLALGWAAGMICGIVSTKR</sequence>
<dbReference type="GO" id="GO:0043022">
    <property type="term" value="F:ribosome binding"/>
    <property type="evidence" value="ECO:0007669"/>
    <property type="project" value="InterPro"/>
</dbReference>
<protein>
    <submittedName>
        <fullName evidence="1">Membrane-anchored ribosome-binding protein, inhibits growth in stationary phase, ElaB/YqjD/DUF883 family</fullName>
    </submittedName>
</protein>
<dbReference type="STRING" id="988801.SAMN05216522_11120"/>
<dbReference type="PANTHER" id="PTHR35893:SF3">
    <property type="entry name" value="INNER MEMBRANE PROTEIN"/>
    <property type="match status" value="1"/>
</dbReference>
<dbReference type="AlphaFoldDB" id="A0A1H9LAC3"/>
<gene>
    <name evidence="1" type="ORF">SAMN05216522_11120</name>
</gene>